<feature type="compositionally biased region" description="Low complexity" evidence="5">
    <location>
        <begin position="341"/>
        <end position="352"/>
    </location>
</feature>
<reference evidence="7" key="1">
    <citation type="journal article" date="2014" name="Genome Announc.">
        <title>De novo whole-genome sequence and genome annotation of Lichtheimia ramosa.</title>
        <authorList>
            <person name="Linde J."/>
            <person name="Schwartze V."/>
            <person name="Binder U."/>
            <person name="Lass-Florl C."/>
            <person name="Voigt K."/>
            <person name="Horn F."/>
        </authorList>
    </citation>
    <scope>NUCLEOTIDE SEQUENCE</scope>
    <source>
        <strain evidence="7">JMRC FSU:6197</strain>
    </source>
</reference>
<dbReference type="OrthoDB" id="199599at2759"/>
<gene>
    <name evidence="7" type="ORF">LRAMOSA02848</name>
</gene>
<feature type="compositionally biased region" description="Basic and acidic residues" evidence="5">
    <location>
        <begin position="329"/>
        <end position="340"/>
    </location>
</feature>
<feature type="compositionally biased region" description="Polar residues" evidence="5">
    <location>
        <begin position="355"/>
        <end position="367"/>
    </location>
</feature>
<evidence type="ECO:0000256" key="2">
    <source>
        <dbReference type="ARBA" id="ARBA00022692"/>
    </source>
</evidence>
<protein>
    <submittedName>
        <fullName evidence="7">Uncharacterized protein</fullName>
    </submittedName>
</protein>
<feature type="compositionally biased region" description="Low complexity" evidence="5">
    <location>
        <begin position="544"/>
        <end position="560"/>
    </location>
</feature>
<evidence type="ECO:0000256" key="6">
    <source>
        <dbReference type="SAM" id="Phobius"/>
    </source>
</evidence>
<sequence length="637" mass="71145">MGNETLFPSTTLQIDTLDENSVTNLLRHLGHDMHKHMSDDQPVTIFGSFASSSYDDNDQQHMSTSDLWQWRTGQWRLLVEHIPGFTDRSTVIHKHWLISCFATDCICFNTLDTTTSSCTSDQDPTSSSFLAPRVIHVMKQISVDHVLVLGNDNDTNVSSWLLDLSKTPLLTWKKVQDHHPLSMAIGQTGNKRHLVRRELPEEKTNSESDNDSGLNGGAVAGIVIGICAFFALAAGFIFWNRRQQSRRLHFHHKHRAARFSLSTPPPSRPVSEIHHDGMGIIRTASLPEPHHARLSTLSFGSDFHVSMHNDPSYSSVSMPHSRFDSRISRKTLHDMPDIQRPEPSLSSSRRPSFQALASNHHQQQAMVETSPHPLSSSSSPRNSSTAFRRLTLNLSSALRSTNNQQRYDDDMAPSPSSILKRYTIAGLASERRRSSMMGGNSSNNHGIRTSRFLHIPGASAFAEEPNPRMSLSASSIGGRSVSSVQWVGFNDQMDYKEQHWNPTVQLAVTNEQQRQSVSSSRATSLALDSDPYTSSRGTLVSTTSPRNSIQQRQQSQQPSPAAYRLSMQEMYSWDDTLFSQRVRSSILARQQQHQGSCASLPARTHQYHNDSNTSSADSFVINTSIASMSSPTRLTFK</sequence>
<feature type="transmembrane region" description="Helical" evidence="6">
    <location>
        <begin position="218"/>
        <end position="239"/>
    </location>
</feature>
<organism evidence="7">
    <name type="scientific">Lichtheimia ramosa</name>
    <dbReference type="NCBI Taxonomy" id="688394"/>
    <lineage>
        <taxon>Eukaryota</taxon>
        <taxon>Fungi</taxon>
        <taxon>Fungi incertae sedis</taxon>
        <taxon>Mucoromycota</taxon>
        <taxon>Mucoromycotina</taxon>
        <taxon>Mucoromycetes</taxon>
        <taxon>Mucorales</taxon>
        <taxon>Lichtheimiaceae</taxon>
        <taxon>Lichtheimia</taxon>
    </lineage>
</organism>
<accession>A0A077WRC1</accession>
<dbReference type="GO" id="GO:0016020">
    <property type="term" value="C:membrane"/>
    <property type="evidence" value="ECO:0007669"/>
    <property type="project" value="UniProtKB-SubCell"/>
</dbReference>
<evidence type="ECO:0000256" key="1">
    <source>
        <dbReference type="ARBA" id="ARBA00004167"/>
    </source>
</evidence>
<dbReference type="GO" id="GO:0071944">
    <property type="term" value="C:cell periphery"/>
    <property type="evidence" value="ECO:0007669"/>
    <property type="project" value="UniProtKB-ARBA"/>
</dbReference>
<dbReference type="InterPro" id="IPR051694">
    <property type="entry name" value="Immunoregulatory_rcpt-like"/>
</dbReference>
<dbReference type="AlphaFoldDB" id="A0A077WRC1"/>
<name>A0A077WRC1_9FUNG</name>
<feature type="compositionally biased region" description="Polar residues" evidence="5">
    <location>
        <begin position="531"/>
        <end position="543"/>
    </location>
</feature>
<evidence type="ECO:0000256" key="4">
    <source>
        <dbReference type="ARBA" id="ARBA00023136"/>
    </source>
</evidence>
<feature type="region of interest" description="Disordered" evidence="5">
    <location>
        <begin position="329"/>
        <end position="385"/>
    </location>
</feature>
<keyword evidence="4 6" id="KW-0472">Membrane</keyword>
<evidence type="ECO:0000256" key="3">
    <source>
        <dbReference type="ARBA" id="ARBA00022989"/>
    </source>
</evidence>
<feature type="region of interest" description="Disordered" evidence="5">
    <location>
        <begin position="509"/>
        <end position="561"/>
    </location>
</feature>
<dbReference type="EMBL" id="LK023335">
    <property type="protein sequence ID" value="CDS10171.1"/>
    <property type="molecule type" value="Genomic_DNA"/>
</dbReference>
<dbReference type="PANTHER" id="PTHR15549">
    <property type="entry name" value="PAIRED IMMUNOGLOBULIN-LIKE TYPE 2 RECEPTOR"/>
    <property type="match status" value="1"/>
</dbReference>
<evidence type="ECO:0000256" key="5">
    <source>
        <dbReference type="SAM" id="MobiDB-lite"/>
    </source>
</evidence>
<keyword evidence="2 6" id="KW-0812">Transmembrane</keyword>
<proteinExistence type="predicted"/>
<feature type="compositionally biased region" description="Low complexity" evidence="5">
    <location>
        <begin position="370"/>
        <end position="384"/>
    </location>
</feature>
<keyword evidence="3 6" id="KW-1133">Transmembrane helix</keyword>
<comment type="subcellular location">
    <subcellularLocation>
        <location evidence="1">Membrane</location>
        <topology evidence="1">Single-pass membrane protein</topology>
    </subcellularLocation>
</comment>
<evidence type="ECO:0000313" key="7">
    <source>
        <dbReference type="EMBL" id="CDS10171.1"/>
    </source>
</evidence>
<feature type="compositionally biased region" description="Polar residues" evidence="5">
    <location>
        <begin position="509"/>
        <end position="523"/>
    </location>
</feature>
<dbReference type="CDD" id="cd12087">
    <property type="entry name" value="TM_EGFR-like"/>
    <property type="match status" value="1"/>
</dbReference>